<gene>
    <name evidence="6" type="ORF">ACFO3F_04520</name>
</gene>
<evidence type="ECO:0000313" key="7">
    <source>
        <dbReference type="Proteomes" id="UP001595955"/>
    </source>
</evidence>
<feature type="domain" description="Periplasmic binding protein" evidence="5">
    <location>
        <begin position="54"/>
        <end position="307"/>
    </location>
</feature>
<dbReference type="SUPFAM" id="SSF53822">
    <property type="entry name" value="Periplasmic binding protein-like I"/>
    <property type="match status" value="1"/>
</dbReference>
<dbReference type="PROSITE" id="PS51257">
    <property type="entry name" value="PROKAR_LIPOPROTEIN"/>
    <property type="match status" value="1"/>
</dbReference>
<reference evidence="7" key="1">
    <citation type="journal article" date="2019" name="Int. J. Syst. Evol. Microbiol.">
        <title>The Global Catalogue of Microorganisms (GCM) 10K type strain sequencing project: providing services to taxonomists for standard genome sequencing and annotation.</title>
        <authorList>
            <consortium name="The Broad Institute Genomics Platform"/>
            <consortium name="The Broad Institute Genome Sequencing Center for Infectious Disease"/>
            <person name="Wu L."/>
            <person name="Ma J."/>
        </authorList>
    </citation>
    <scope>NUCLEOTIDE SEQUENCE [LARGE SCALE GENOMIC DNA]</scope>
    <source>
        <strain evidence="7">JCM 3369</strain>
    </source>
</reference>
<dbReference type="Proteomes" id="UP001595955">
    <property type="component" value="Unassembled WGS sequence"/>
</dbReference>
<protein>
    <submittedName>
        <fullName evidence="6">ABC transporter substrate-binding protein</fullName>
    </submittedName>
</protein>
<dbReference type="PANTHER" id="PTHR46847">
    <property type="entry name" value="D-ALLOSE-BINDING PERIPLASMIC PROTEIN-RELATED"/>
    <property type="match status" value="1"/>
</dbReference>
<comment type="caution">
    <text evidence="6">The sequence shown here is derived from an EMBL/GenBank/DDBJ whole genome shotgun (WGS) entry which is preliminary data.</text>
</comment>
<accession>A0ABV9D991</accession>
<evidence type="ECO:0000256" key="4">
    <source>
        <dbReference type="SAM" id="SignalP"/>
    </source>
</evidence>
<keyword evidence="3 4" id="KW-0732">Signal</keyword>
<feature type="signal peptide" evidence="4">
    <location>
        <begin position="1"/>
        <end position="24"/>
    </location>
</feature>
<dbReference type="CDD" id="cd06309">
    <property type="entry name" value="PBP1_galactofuranose_YtfQ-like"/>
    <property type="match status" value="1"/>
</dbReference>
<dbReference type="RefSeq" id="WP_241236898.1">
    <property type="nucleotide sequence ID" value="NZ_CP033325.1"/>
</dbReference>
<evidence type="ECO:0000313" key="6">
    <source>
        <dbReference type="EMBL" id="MFC4554503.1"/>
    </source>
</evidence>
<feature type="chain" id="PRO_5045770562" evidence="4">
    <location>
        <begin position="25"/>
        <end position="335"/>
    </location>
</feature>
<comment type="similarity">
    <text evidence="2">Belongs to the bacterial solute-binding protein 2 family.</text>
</comment>
<sequence>MFGRKSTRMRASVALGGVALLALAGCGGGGGGGEETGTAAAGGEGGGDELVRVGFSQLGAESGWRTANTESIQASLTEENGIDLTFVDAQQRQENQIRALRDFVSQDMDIIAFSPVIETGWDQVLQEIKDAGIPVVLVDRTVDTTVEDPFVTWIGSDFRAEGVTAGEWVAENFPDANIFELQGTLGSGAQVDRQEGFREVVGDDAIVGEASGNFTRAEGRTAMEAALQAYPDTDLVFAHNDDMGLGAIEAIEAAGMVPGEDIAIVTVDAVKDGMQALLDGKFNYVVECNPVFGDQLAELIQQVHAGEEVPEQTFVEETAFEQADIDQAFVDERPY</sequence>
<name>A0ABV9D991_9MICO</name>
<evidence type="ECO:0000256" key="3">
    <source>
        <dbReference type="ARBA" id="ARBA00022729"/>
    </source>
</evidence>
<dbReference type="InterPro" id="IPR025997">
    <property type="entry name" value="SBP_2_dom"/>
</dbReference>
<dbReference type="PANTHER" id="PTHR46847:SF3">
    <property type="entry name" value="GALACTOFURANOSE-BINDING PROTEIN YTFQ"/>
    <property type="match status" value="1"/>
</dbReference>
<evidence type="ECO:0000259" key="5">
    <source>
        <dbReference type="Pfam" id="PF13407"/>
    </source>
</evidence>
<organism evidence="6 7">
    <name type="scientific">Georgenia faecalis</name>
    <dbReference type="NCBI Taxonomy" id="2483799"/>
    <lineage>
        <taxon>Bacteria</taxon>
        <taxon>Bacillati</taxon>
        <taxon>Actinomycetota</taxon>
        <taxon>Actinomycetes</taxon>
        <taxon>Micrococcales</taxon>
        <taxon>Bogoriellaceae</taxon>
        <taxon>Georgenia</taxon>
    </lineage>
</organism>
<evidence type="ECO:0000256" key="1">
    <source>
        <dbReference type="ARBA" id="ARBA00004196"/>
    </source>
</evidence>
<dbReference type="Gene3D" id="3.40.50.2300">
    <property type="match status" value="2"/>
</dbReference>
<evidence type="ECO:0000256" key="2">
    <source>
        <dbReference type="ARBA" id="ARBA00007639"/>
    </source>
</evidence>
<keyword evidence="7" id="KW-1185">Reference proteome</keyword>
<dbReference type="InterPro" id="IPR028082">
    <property type="entry name" value="Peripla_BP_I"/>
</dbReference>
<dbReference type="EMBL" id="JBHSGF010000002">
    <property type="protein sequence ID" value="MFC4554503.1"/>
    <property type="molecule type" value="Genomic_DNA"/>
</dbReference>
<proteinExistence type="inferred from homology"/>
<comment type="subcellular location">
    <subcellularLocation>
        <location evidence="1">Cell envelope</location>
    </subcellularLocation>
</comment>
<dbReference type="Pfam" id="PF13407">
    <property type="entry name" value="Peripla_BP_4"/>
    <property type="match status" value="1"/>
</dbReference>